<evidence type="ECO:0000256" key="1">
    <source>
        <dbReference type="SAM" id="MobiDB-lite"/>
    </source>
</evidence>
<dbReference type="AlphaFoldDB" id="A0A0D2JDY3"/>
<dbReference type="EMBL" id="KK102437">
    <property type="protein sequence ID" value="KIY97767.1"/>
    <property type="molecule type" value="Genomic_DNA"/>
</dbReference>
<dbReference type="RefSeq" id="XP_013896787.1">
    <property type="nucleotide sequence ID" value="XM_014041333.1"/>
</dbReference>
<proteinExistence type="predicted"/>
<dbReference type="GeneID" id="25727334"/>
<dbReference type="STRING" id="145388.A0A0D2JDY3"/>
<gene>
    <name evidence="2" type="ORF">MNEG_10196</name>
</gene>
<protein>
    <submittedName>
        <fullName evidence="2">Uncharacterized protein</fullName>
    </submittedName>
</protein>
<evidence type="ECO:0000313" key="2">
    <source>
        <dbReference type="EMBL" id="KIY97767.1"/>
    </source>
</evidence>
<feature type="region of interest" description="Disordered" evidence="1">
    <location>
        <begin position="83"/>
        <end position="106"/>
    </location>
</feature>
<evidence type="ECO:0000313" key="3">
    <source>
        <dbReference type="Proteomes" id="UP000054498"/>
    </source>
</evidence>
<keyword evidence="3" id="KW-1185">Reference proteome</keyword>
<dbReference type="KEGG" id="mng:MNEG_10196"/>
<name>A0A0D2JDY3_9CHLO</name>
<dbReference type="Proteomes" id="UP000054498">
    <property type="component" value="Unassembled WGS sequence"/>
</dbReference>
<organism evidence="2 3">
    <name type="scientific">Monoraphidium neglectum</name>
    <dbReference type="NCBI Taxonomy" id="145388"/>
    <lineage>
        <taxon>Eukaryota</taxon>
        <taxon>Viridiplantae</taxon>
        <taxon>Chlorophyta</taxon>
        <taxon>core chlorophytes</taxon>
        <taxon>Chlorophyceae</taxon>
        <taxon>CS clade</taxon>
        <taxon>Sphaeropleales</taxon>
        <taxon>Selenastraceae</taxon>
        <taxon>Monoraphidium</taxon>
    </lineage>
</organism>
<sequence>MQKVNLFQVNSAALVNVRDKQTFGDKNSLARLSAGVVEGKLLEMKVDKAAESVARVARASNEPTLRRASQDLQLVRNSVRLARTSLGGQAPKDAEAGAGGAAAGAAESLARMQQTVAQIEKALETSSPEDRAAIQQQLDSVRAVAERMAQIDKQIRTEGAPQ</sequence>
<accession>A0A0D2JDY3</accession>
<reference evidence="2 3" key="1">
    <citation type="journal article" date="2013" name="BMC Genomics">
        <title>Reconstruction of the lipid metabolism for the microalga Monoraphidium neglectum from its genome sequence reveals characteristics suitable for biofuel production.</title>
        <authorList>
            <person name="Bogen C."/>
            <person name="Al-Dilaimi A."/>
            <person name="Albersmeier A."/>
            <person name="Wichmann J."/>
            <person name="Grundmann M."/>
            <person name="Rupp O."/>
            <person name="Lauersen K.J."/>
            <person name="Blifernez-Klassen O."/>
            <person name="Kalinowski J."/>
            <person name="Goesmann A."/>
            <person name="Mussgnug J.H."/>
            <person name="Kruse O."/>
        </authorList>
    </citation>
    <scope>NUCLEOTIDE SEQUENCE [LARGE SCALE GENOMIC DNA]</scope>
    <source>
        <strain evidence="2 3">SAG 48.87</strain>
    </source>
</reference>